<dbReference type="SUPFAM" id="SSF58069">
    <property type="entry name" value="Virus ectodomain"/>
    <property type="match status" value="1"/>
</dbReference>
<proteinExistence type="predicted"/>
<sequence>AIDFLLLAHDHGCEDLDGMCCMNLSDHSKLIHKQLSKLQQNLNAIKVESELSDWLSHL</sequence>
<organism evidence="1 2">
    <name type="scientific">Opisthocomus hoazin</name>
    <name type="common">Hoatzin</name>
    <name type="synonym">Phasianus hoazin</name>
    <dbReference type="NCBI Taxonomy" id="30419"/>
    <lineage>
        <taxon>Eukaryota</taxon>
        <taxon>Metazoa</taxon>
        <taxon>Chordata</taxon>
        <taxon>Craniata</taxon>
        <taxon>Vertebrata</taxon>
        <taxon>Euteleostomi</taxon>
        <taxon>Archelosauria</taxon>
        <taxon>Archosauria</taxon>
        <taxon>Dinosauria</taxon>
        <taxon>Saurischia</taxon>
        <taxon>Theropoda</taxon>
        <taxon>Coelurosauria</taxon>
        <taxon>Aves</taxon>
        <taxon>Neognathae</taxon>
        <taxon>Neoaves</taxon>
        <taxon>Opisthocomiformes</taxon>
        <taxon>Opisthocomidae</taxon>
        <taxon>Opisthocomus</taxon>
    </lineage>
</organism>
<dbReference type="Proteomes" id="UP000053605">
    <property type="component" value="Unassembled WGS sequence"/>
</dbReference>
<keyword evidence="2" id="KW-1185">Reference proteome</keyword>
<evidence type="ECO:0000313" key="1">
    <source>
        <dbReference type="EMBL" id="KFR13464.1"/>
    </source>
</evidence>
<dbReference type="AlphaFoldDB" id="A0A091WD69"/>
<protein>
    <submittedName>
        <fullName evidence="1">Uncharacterized protein</fullName>
    </submittedName>
</protein>
<accession>A0A091WD69</accession>
<name>A0A091WD69_OPIHO</name>
<dbReference type="Gene3D" id="1.10.287.210">
    <property type="match status" value="1"/>
</dbReference>
<feature type="non-terminal residue" evidence="1">
    <location>
        <position position="1"/>
    </location>
</feature>
<dbReference type="PhylomeDB" id="A0A091WD69"/>
<feature type="non-terminal residue" evidence="1">
    <location>
        <position position="58"/>
    </location>
</feature>
<dbReference type="EMBL" id="KK735283">
    <property type="protein sequence ID" value="KFR13464.1"/>
    <property type="molecule type" value="Genomic_DNA"/>
</dbReference>
<reference evidence="1 2" key="1">
    <citation type="submission" date="2014-04" db="EMBL/GenBank/DDBJ databases">
        <title>Genome evolution of avian class.</title>
        <authorList>
            <person name="Zhang G."/>
            <person name="Li C."/>
        </authorList>
    </citation>
    <scope>NUCLEOTIDE SEQUENCE [LARGE SCALE GENOMIC DNA]</scope>
    <source>
        <strain evidence="1">BGI_N306</strain>
    </source>
</reference>
<gene>
    <name evidence="1" type="ORF">N306_02926</name>
</gene>
<evidence type="ECO:0000313" key="2">
    <source>
        <dbReference type="Proteomes" id="UP000053605"/>
    </source>
</evidence>